<feature type="signal peptide" evidence="1">
    <location>
        <begin position="1"/>
        <end position="19"/>
    </location>
</feature>
<name>A0A0K1PYI4_9BACT</name>
<dbReference type="Proteomes" id="UP000064967">
    <property type="component" value="Chromosome"/>
</dbReference>
<proteinExistence type="predicted"/>
<evidence type="ECO:0000256" key="1">
    <source>
        <dbReference type="SAM" id="SignalP"/>
    </source>
</evidence>
<organism evidence="2 3">
    <name type="scientific">Labilithrix luteola</name>
    <dbReference type="NCBI Taxonomy" id="1391654"/>
    <lineage>
        <taxon>Bacteria</taxon>
        <taxon>Pseudomonadati</taxon>
        <taxon>Myxococcota</taxon>
        <taxon>Polyangia</taxon>
        <taxon>Polyangiales</taxon>
        <taxon>Labilitrichaceae</taxon>
        <taxon>Labilithrix</taxon>
    </lineage>
</organism>
<feature type="chain" id="PRO_5005466825" description="Tryptophan synthase alpha chain" evidence="1">
    <location>
        <begin position="20"/>
        <end position="340"/>
    </location>
</feature>
<accession>A0A0K1PYI4</accession>
<dbReference type="RefSeq" id="WP_146649524.1">
    <property type="nucleotide sequence ID" value="NZ_CP012333.1"/>
</dbReference>
<keyword evidence="3" id="KW-1185">Reference proteome</keyword>
<dbReference type="STRING" id="1391654.AKJ09_05252"/>
<keyword evidence="1" id="KW-0732">Signal</keyword>
<dbReference type="AlphaFoldDB" id="A0A0K1PYI4"/>
<evidence type="ECO:0000313" key="2">
    <source>
        <dbReference type="EMBL" id="AKU98588.1"/>
    </source>
</evidence>
<evidence type="ECO:0000313" key="3">
    <source>
        <dbReference type="Proteomes" id="UP000064967"/>
    </source>
</evidence>
<reference evidence="2 3" key="1">
    <citation type="submission" date="2015-08" db="EMBL/GenBank/DDBJ databases">
        <authorList>
            <person name="Babu N.S."/>
            <person name="Beckwith C.J."/>
            <person name="Beseler K.G."/>
            <person name="Brison A."/>
            <person name="Carone J.V."/>
            <person name="Caskin T.P."/>
            <person name="Diamond M."/>
            <person name="Durham M.E."/>
            <person name="Foxe J.M."/>
            <person name="Go M."/>
            <person name="Henderson B.A."/>
            <person name="Jones I.B."/>
            <person name="McGettigan J.A."/>
            <person name="Micheletti S.J."/>
            <person name="Nasrallah M.E."/>
            <person name="Ortiz D."/>
            <person name="Piller C.R."/>
            <person name="Privatt S.R."/>
            <person name="Schneider S.L."/>
            <person name="Sharp S."/>
            <person name="Smith T.C."/>
            <person name="Stanton J.D."/>
            <person name="Ullery H.E."/>
            <person name="Wilson R.J."/>
            <person name="Serrano M.G."/>
            <person name="Buck G."/>
            <person name="Lee V."/>
            <person name="Wang Y."/>
            <person name="Carvalho R."/>
            <person name="Voegtly L."/>
            <person name="Shi R."/>
            <person name="Duckworth R."/>
            <person name="Johnson A."/>
            <person name="Loviza R."/>
            <person name="Walstead R."/>
            <person name="Shah Z."/>
            <person name="Kiflezghi M."/>
            <person name="Wade K."/>
            <person name="Ball S.L."/>
            <person name="Bradley K.W."/>
            <person name="Asai D.J."/>
            <person name="Bowman C.A."/>
            <person name="Russell D.A."/>
            <person name="Pope W.H."/>
            <person name="Jacobs-Sera D."/>
            <person name="Hendrix R.W."/>
            <person name="Hatfull G.F."/>
        </authorList>
    </citation>
    <scope>NUCLEOTIDE SEQUENCE [LARGE SCALE GENOMIC DNA]</scope>
    <source>
        <strain evidence="2 3">DSM 27648</strain>
    </source>
</reference>
<dbReference type="KEGG" id="llu:AKJ09_05252"/>
<evidence type="ECO:0008006" key="4">
    <source>
        <dbReference type="Google" id="ProtNLM"/>
    </source>
</evidence>
<dbReference type="EMBL" id="CP012333">
    <property type="protein sequence ID" value="AKU98588.1"/>
    <property type="molecule type" value="Genomic_DNA"/>
</dbReference>
<gene>
    <name evidence="2" type="ORF">AKJ09_05252</name>
</gene>
<protein>
    <recommendedName>
        <fullName evidence="4">Tryptophan synthase alpha chain</fullName>
    </recommendedName>
</protein>
<sequence>MSKKLFVVATLTVLVGTFAVLDVGCSSSDDGAIEQTAVVDAGGPEVDASKAKDSAVVGDEKVPSEEEGTVGATCTRKSDCTVAGTINDNVCSNEAFSDGDHFASSVCIQLACTRGPGGSFEEMLCDDKAGFCLPNATGSLEGTCLPLCLYSSTSFLQVCKGDNRCAFAHPGADNNGVAVAIGYCTGGCNVDADCKGTPGQRCQVETGTCVNGDKVASFAKKLGEACDGSAASPGCPCAFGKDETKGVCSHACRAGSAGNDVCAAAGGDANWKCTAKLPTTLTPSTGGTLPGFTGQPDGVVGSCAFACPNGDADCAALSTKSGAALSCVEFADGKYCDFPR</sequence>